<evidence type="ECO:0000313" key="2">
    <source>
        <dbReference type="EMBL" id="MDG0815576.1"/>
    </source>
</evidence>
<proteinExistence type="predicted"/>
<feature type="chain" id="PRO_5045958259" description="Lipoprotein" evidence="1">
    <location>
        <begin position="18"/>
        <end position="202"/>
    </location>
</feature>
<dbReference type="Proteomes" id="UP001152321">
    <property type="component" value="Unassembled WGS sequence"/>
</dbReference>
<evidence type="ECO:0008006" key="4">
    <source>
        <dbReference type="Google" id="ProtNLM"/>
    </source>
</evidence>
<accession>A0ABT6DFF4</accession>
<feature type="signal peptide" evidence="1">
    <location>
        <begin position="1"/>
        <end position="17"/>
    </location>
</feature>
<organism evidence="2 3">
    <name type="scientific">Bdellovibrio svalbardensis</name>
    <dbReference type="NCBI Taxonomy" id="2972972"/>
    <lineage>
        <taxon>Bacteria</taxon>
        <taxon>Pseudomonadati</taxon>
        <taxon>Bdellovibrionota</taxon>
        <taxon>Bdellovibrionia</taxon>
        <taxon>Bdellovibrionales</taxon>
        <taxon>Pseudobdellovibrionaceae</taxon>
        <taxon>Bdellovibrio</taxon>
    </lineage>
</organism>
<sequence>MKRLVFIIFALFVAACADKGGGGGSNTIAVTPTDMGCINGSTVCNTGAYANYNGWTTYSLPYGSTQYNYSNYFNQYGFCGCPQGYSPAYNGSMGLGCISNQYLQPVYNYTVFMIFGSSFTGWGGGGSVNNQPQVSNIPGSPNQGTCNRNLTQSCLLDQANSCSTGATCRQVISGSNLGVCVNPNQIPSYPSYGYGGGYGYYY</sequence>
<keyword evidence="3" id="KW-1185">Reference proteome</keyword>
<dbReference type="PROSITE" id="PS51257">
    <property type="entry name" value="PROKAR_LIPOPROTEIN"/>
    <property type="match status" value="1"/>
</dbReference>
<name>A0ABT6DFF4_9BACT</name>
<keyword evidence="1" id="KW-0732">Signal</keyword>
<evidence type="ECO:0000256" key="1">
    <source>
        <dbReference type="SAM" id="SignalP"/>
    </source>
</evidence>
<gene>
    <name evidence="2" type="ORF">NWE73_04315</name>
</gene>
<protein>
    <recommendedName>
        <fullName evidence="4">Lipoprotein</fullName>
    </recommendedName>
</protein>
<reference evidence="2" key="1">
    <citation type="submission" date="2022-08" db="EMBL/GenBank/DDBJ databases">
        <title>Novel Bdellovibrio Species Isolated from Svalbard: Designation Bdellovibrio svalbardensis.</title>
        <authorList>
            <person name="Mitchell R.J."/>
            <person name="Choi S.Y."/>
        </authorList>
    </citation>
    <scope>NUCLEOTIDE SEQUENCE</scope>
    <source>
        <strain evidence="2">PAP01</strain>
    </source>
</reference>
<comment type="caution">
    <text evidence="2">The sequence shown here is derived from an EMBL/GenBank/DDBJ whole genome shotgun (WGS) entry which is preliminary data.</text>
</comment>
<evidence type="ECO:0000313" key="3">
    <source>
        <dbReference type="Proteomes" id="UP001152321"/>
    </source>
</evidence>
<dbReference type="EMBL" id="JANRMI010000001">
    <property type="protein sequence ID" value="MDG0815576.1"/>
    <property type="molecule type" value="Genomic_DNA"/>
</dbReference>
<dbReference type="RefSeq" id="WP_277577051.1">
    <property type="nucleotide sequence ID" value="NZ_JANRMI010000001.1"/>
</dbReference>